<evidence type="ECO:0000313" key="2">
    <source>
        <dbReference type="Proteomes" id="UP000015354"/>
    </source>
</evidence>
<evidence type="ECO:0000313" key="1">
    <source>
        <dbReference type="EMBL" id="EPY17880.1"/>
    </source>
</evidence>
<comment type="caution">
    <text evidence="1">The sequence shown here is derived from an EMBL/GenBank/DDBJ whole genome shotgun (WGS) entry which is preliminary data.</text>
</comment>
<dbReference type="Proteomes" id="UP000015354">
    <property type="component" value="Unassembled WGS sequence"/>
</dbReference>
<keyword evidence="2" id="KW-1185">Reference proteome</keyword>
<dbReference type="AlphaFoldDB" id="S9V4R7"/>
<dbReference type="OrthoDB" id="10387489at2759"/>
<accession>S9V4R7</accession>
<proteinExistence type="predicted"/>
<gene>
    <name evidence="1" type="ORF">STCU_10350</name>
</gene>
<organism evidence="1 2">
    <name type="scientific">Strigomonas culicis</name>
    <dbReference type="NCBI Taxonomy" id="28005"/>
    <lineage>
        <taxon>Eukaryota</taxon>
        <taxon>Discoba</taxon>
        <taxon>Euglenozoa</taxon>
        <taxon>Kinetoplastea</taxon>
        <taxon>Metakinetoplastina</taxon>
        <taxon>Trypanosomatida</taxon>
        <taxon>Trypanosomatidae</taxon>
        <taxon>Strigomonadinae</taxon>
        <taxon>Strigomonas</taxon>
    </lineage>
</organism>
<reference evidence="1 2" key="1">
    <citation type="journal article" date="2013" name="PLoS ONE">
        <title>Predicting the Proteins of Angomonas deanei, Strigomonas culicis and Their Respective Endosymbionts Reveals New Aspects of the Trypanosomatidae Family.</title>
        <authorList>
            <person name="Motta M.C."/>
            <person name="Martins A.C."/>
            <person name="de Souza S.S."/>
            <person name="Catta-Preta C.M."/>
            <person name="Silva R."/>
            <person name="Klein C.C."/>
            <person name="de Almeida L.G."/>
            <person name="de Lima Cunha O."/>
            <person name="Ciapina L.P."/>
            <person name="Brocchi M."/>
            <person name="Colabardini A.C."/>
            <person name="de Araujo Lima B."/>
            <person name="Machado C.R."/>
            <person name="de Almeida Soares C.M."/>
            <person name="Probst C.M."/>
            <person name="de Menezes C.B."/>
            <person name="Thompson C.E."/>
            <person name="Bartholomeu D.C."/>
            <person name="Gradia D.F."/>
            <person name="Pavoni D.P."/>
            <person name="Grisard E.C."/>
            <person name="Fantinatti-Garboggini F."/>
            <person name="Marchini F.K."/>
            <person name="Rodrigues-Luiz G.F."/>
            <person name="Wagner G."/>
            <person name="Goldman G.H."/>
            <person name="Fietto J.L."/>
            <person name="Elias M.C."/>
            <person name="Goldman M.H."/>
            <person name="Sagot M.F."/>
            <person name="Pereira M."/>
            <person name="Stoco P.H."/>
            <person name="de Mendonca-Neto R.P."/>
            <person name="Teixeira S.M."/>
            <person name="Maciel T.E."/>
            <person name="de Oliveira Mendes T.A."/>
            <person name="Urmenyi T.P."/>
            <person name="de Souza W."/>
            <person name="Schenkman S."/>
            <person name="de Vasconcelos A.T."/>
        </authorList>
    </citation>
    <scope>NUCLEOTIDE SEQUENCE [LARGE SCALE GENOMIC DNA]</scope>
</reference>
<protein>
    <submittedName>
        <fullName evidence="1">Uncharacterized protein</fullName>
    </submittedName>
</protein>
<name>S9V4R7_9TRYP</name>
<sequence length="293" mass="32221">MGQCTEKVQTAPSRAGGKAGDGSIVVLECDHLLGRCWLLASSKDSFSPSRWVPLSERTLKGSRGEQKRAFRVSPKVLRAAERRKIPFLACNGITVPEGLDVTAFDTVSVASYTLRELEGKHSFLQGGQPIDIPSELPSTFPFFLVVSLKRAEVEMQMAQHQSRHYERFPLRAPPSSEEERLDVGEGCITGVTFGGSLFVGCAQPCALHVSERLRQLLKGTNVKTENQKTSAGVELDLEEMCTPDNFRVLSSGFMDSTLEPYTTASFEPCSLRDALDTLVASVQNVYMDPRDGW</sequence>
<dbReference type="EMBL" id="ATMH01010237">
    <property type="protein sequence ID" value="EPY17880.1"/>
    <property type="molecule type" value="Genomic_DNA"/>
</dbReference>